<feature type="transmembrane region" description="Helical" evidence="1">
    <location>
        <begin position="43"/>
        <end position="62"/>
    </location>
</feature>
<dbReference type="InterPro" id="IPR000326">
    <property type="entry name" value="PAP2/HPO"/>
</dbReference>
<proteinExistence type="predicted"/>
<dbReference type="Proteomes" id="UP001429984">
    <property type="component" value="Unassembled WGS sequence"/>
</dbReference>
<dbReference type="EMBL" id="JADLZT010000005">
    <property type="protein sequence ID" value="MBF6024420.1"/>
    <property type="molecule type" value="Genomic_DNA"/>
</dbReference>
<gene>
    <name evidence="3" type="ORF">IU514_10300</name>
</gene>
<dbReference type="InterPro" id="IPR036938">
    <property type="entry name" value="PAP2/HPO_sf"/>
</dbReference>
<feature type="transmembrane region" description="Helical" evidence="1">
    <location>
        <begin position="124"/>
        <end position="141"/>
    </location>
</feature>
<keyword evidence="1" id="KW-1133">Transmembrane helix</keyword>
<dbReference type="Pfam" id="PF01569">
    <property type="entry name" value="PAP2"/>
    <property type="match status" value="1"/>
</dbReference>
<keyword evidence="1" id="KW-0472">Membrane</keyword>
<feature type="transmembrane region" description="Helical" evidence="1">
    <location>
        <begin position="181"/>
        <end position="199"/>
    </location>
</feature>
<evidence type="ECO:0000313" key="4">
    <source>
        <dbReference type="Proteomes" id="UP001429984"/>
    </source>
</evidence>
<keyword evidence="4" id="KW-1185">Reference proteome</keyword>
<dbReference type="CDD" id="cd03396">
    <property type="entry name" value="PAP2_like_6"/>
    <property type="match status" value="1"/>
</dbReference>
<protein>
    <submittedName>
        <fullName evidence="3">Phosphatase PAP2 family protein</fullName>
    </submittedName>
</protein>
<comment type="caution">
    <text evidence="3">The sequence shown here is derived from an EMBL/GenBank/DDBJ whole genome shotgun (WGS) entry which is preliminary data.</text>
</comment>
<feature type="domain" description="Phosphatidic acid phosphatase type 2/haloperoxidase" evidence="2">
    <location>
        <begin position="124"/>
        <end position="254"/>
    </location>
</feature>
<evidence type="ECO:0000259" key="2">
    <source>
        <dbReference type="Pfam" id="PF01569"/>
    </source>
</evidence>
<feature type="transmembrane region" description="Helical" evidence="1">
    <location>
        <begin position="235"/>
        <end position="254"/>
    </location>
</feature>
<sequence length="264" mass="29355">MKSNARSGAALWLAPSEFASDVAPTIANLPAVRHDARFFLLHAWLPMAAFVVLVMASMGFGADQWLADRLYEWQGHRWLLRHAPATEWFHAAGRDVSTVAWLGVLAAWLVARSRRSLVALRRPLAYLVIATALSTILVAWTKSWSNMDCPWDLVRYGGDRPYVGLFALRPLGLTRGDCFPAGHASGGYAWLSLYFFLLAVRPRWRWAGLAVGGGAGLLFGLSQQLRGAHFVSHDVWTAGICWATALLLYLLFWHRPVRGMEAGR</sequence>
<accession>A0ABS0BBB4</accession>
<feature type="transmembrane region" description="Helical" evidence="1">
    <location>
        <begin position="206"/>
        <end position="223"/>
    </location>
</feature>
<organism evidence="3 4">
    <name type="scientific">Lysobacter niastensis</name>
    <dbReference type="NCBI Taxonomy" id="380629"/>
    <lineage>
        <taxon>Bacteria</taxon>
        <taxon>Pseudomonadati</taxon>
        <taxon>Pseudomonadota</taxon>
        <taxon>Gammaproteobacteria</taxon>
        <taxon>Lysobacterales</taxon>
        <taxon>Lysobacteraceae</taxon>
        <taxon>Lysobacter</taxon>
    </lineage>
</organism>
<dbReference type="SUPFAM" id="SSF48317">
    <property type="entry name" value="Acid phosphatase/Vanadium-dependent haloperoxidase"/>
    <property type="match status" value="1"/>
</dbReference>
<evidence type="ECO:0000256" key="1">
    <source>
        <dbReference type="SAM" id="Phobius"/>
    </source>
</evidence>
<keyword evidence="1" id="KW-0812">Transmembrane</keyword>
<name>A0ABS0BBB4_9GAMM</name>
<evidence type="ECO:0000313" key="3">
    <source>
        <dbReference type="EMBL" id="MBF6024420.1"/>
    </source>
</evidence>
<reference evidence="3 4" key="1">
    <citation type="submission" date="2020-11" db="EMBL/GenBank/DDBJ databases">
        <title>Draft Genome Sequence and Secondary Metabolite Biosynthetic Potential of the Lysobacter niastensis Type strain DSM 18481.</title>
        <authorList>
            <person name="Turrini P."/>
            <person name="Artuso I."/>
            <person name="Tescari M."/>
            <person name="Lugli G.A."/>
            <person name="Frangipani E."/>
            <person name="Ventura M."/>
            <person name="Visca P."/>
        </authorList>
    </citation>
    <scope>NUCLEOTIDE SEQUENCE [LARGE SCALE GENOMIC DNA]</scope>
    <source>
        <strain evidence="3 4">DSM 18481</strain>
    </source>
</reference>